<proteinExistence type="predicted"/>
<organism evidence="1 2">
    <name type="scientific">Racocetra persica</name>
    <dbReference type="NCBI Taxonomy" id="160502"/>
    <lineage>
        <taxon>Eukaryota</taxon>
        <taxon>Fungi</taxon>
        <taxon>Fungi incertae sedis</taxon>
        <taxon>Mucoromycota</taxon>
        <taxon>Glomeromycotina</taxon>
        <taxon>Glomeromycetes</taxon>
        <taxon>Diversisporales</taxon>
        <taxon>Gigasporaceae</taxon>
        <taxon>Racocetra</taxon>
    </lineage>
</organism>
<sequence length="212" mass="23427">SGRRLTRRFIVTEGIFENSGKIAQLPKLLELKKKFKYRLILDESLSIGTLGKRGAGLTDYYNINPKDVDMIVGSMCTALCSSGGFCSGSFEITDHQRISGPAYCYSAALPAVLSACATESVRNLDRNPHLPAKILSNASTFKSNMSNAKYVTIAGCPDSPVFHIRLNENVKANSIEEKEKFLQEIVDEAMNNGVLLTRAKYVYAQEMYNIEP</sequence>
<comment type="caution">
    <text evidence="1">The sequence shown here is derived from an EMBL/GenBank/DDBJ whole genome shotgun (WGS) entry which is preliminary data.</text>
</comment>
<accession>A0ACA9S849</accession>
<dbReference type="EMBL" id="CAJVQC010100261">
    <property type="protein sequence ID" value="CAG8830958.1"/>
    <property type="molecule type" value="Genomic_DNA"/>
</dbReference>
<keyword evidence="2" id="KW-1185">Reference proteome</keyword>
<dbReference type="Proteomes" id="UP000789920">
    <property type="component" value="Unassembled WGS sequence"/>
</dbReference>
<name>A0ACA9S849_9GLOM</name>
<gene>
    <name evidence="1" type="ORF">RPERSI_LOCUS27978</name>
</gene>
<feature type="non-terminal residue" evidence="1">
    <location>
        <position position="212"/>
    </location>
</feature>
<evidence type="ECO:0000313" key="1">
    <source>
        <dbReference type="EMBL" id="CAG8830958.1"/>
    </source>
</evidence>
<protein>
    <submittedName>
        <fullName evidence="1">2268_t:CDS:1</fullName>
    </submittedName>
</protein>
<feature type="non-terminal residue" evidence="1">
    <location>
        <position position="1"/>
    </location>
</feature>
<evidence type="ECO:0000313" key="2">
    <source>
        <dbReference type="Proteomes" id="UP000789920"/>
    </source>
</evidence>
<reference evidence="1" key="1">
    <citation type="submission" date="2021-06" db="EMBL/GenBank/DDBJ databases">
        <authorList>
            <person name="Kallberg Y."/>
            <person name="Tangrot J."/>
            <person name="Rosling A."/>
        </authorList>
    </citation>
    <scope>NUCLEOTIDE SEQUENCE</scope>
    <source>
        <strain evidence="1">MA461A</strain>
    </source>
</reference>